<organism evidence="1 2">
    <name type="scientific">Kaistia terrae</name>
    <dbReference type="NCBI Taxonomy" id="537017"/>
    <lineage>
        <taxon>Bacteria</taxon>
        <taxon>Pseudomonadati</taxon>
        <taxon>Pseudomonadota</taxon>
        <taxon>Alphaproteobacteria</taxon>
        <taxon>Hyphomicrobiales</taxon>
        <taxon>Kaistiaceae</taxon>
        <taxon>Kaistia</taxon>
    </lineage>
</organism>
<keyword evidence="2" id="KW-1185">Reference proteome</keyword>
<accession>A0ABW0PQX8</accession>
<dbReference type="RefSeq" id="WP_266343063.1">
    <property type="nucleotide sequence ID" value="NZ_JAPKNH010000002.1"/>
</dbReference>
<evidence type="ECO:0000313" key="2">
    <source>
        <dbReference type="Proteomes" id="UP001596150"/>
    </source>
</evidence>
<dbReference type="Proteomes" id="UP001596150">
    <property type="component" value="Unassembled WGS sequence"/>
</dbReference>
<dbReference type="EMBL" id="JBHSML010000002">
    <property type="protein sequence ID" value="MFC5515056.1"/>
    <property type="molecule type" value="Genomic_DNA"/>
</dbReference>
<proteinExistence type="predicted"/>
<name>A0ABW0PQX8_9HYPH</name>
<comment type="caution">
    <text evidence="1">The sequence shown here is derived from an EMBL/GenBank/DDBJ whole genome shotgun (WGS) entry which is preliminary data.</text>
</comment>
<reference evidence="2" key="1">
    <citation type="journal article" date="2019" name="Int. J. Syst. Evol. Microbiol.">
        <title>The Global Catalogue of Microorganisms (GCM) 10K type strain sequencing project: providing services to taxonomists for standard genome sequencing and annotation.</title>
        <authorList>
            <consortium name="The Broad Institute Genomics Platform"/>
            <consortium name="The Broad Institute Genome Sequencing Center for Infectious Disease"/>
            <person name="Wu L."/>
            <person name="Ma J."/>
        </authorList>
    </citation>
    <scope>NUCLEOTIDE SEQUENCE [LARGE SCALE GENOMIC DNA]</scope>
    <source>
        <strain evidence="2">KACC 12633</strain>
    </source>
</reference>
<sequence length="67" mass="7429">MAKVDASIVHDEFGEIQSVSYFEKGVKAFVLTGAQQRVFETKLDQEGVENLISSQRVDVAKQALSKK</sequence>
<gene>
    <name evidence="1" type="ORF">ACFPP9_04675</name>
</gene>
<protein>
    <submittedName>
        <fullName evidence="1">Uncharacterized protein</fullName>
    </submittedName>
</protein>
<evidence type="ECO:0000313" key="1">
    <source>
        <dbReference type="EMBL" id="MFC5515056.1"/>
    </source>
</evidence>